<dbReference type="Proteomes" id="UP000619788">
    <property type="component" value="Unassembled WGS sequence"/>
</dbReference>
<evidence type="ECO:0000256" key="2">
    <source>
        <dbReference type="ARBA" id="ARBA00022603"/>
    </source>
</evidence>
<comment type="similarity">
    <text evidence="1">Belongs to the methyltransferase superfamily.</text>
</comment>
<protein>
    <submittedName>
        <fullName evidence="5">Type 11 methyltransferase</fullName>
    </submittedName>
</protein>
<keyword evidence="3" id="KW-0808">Transferase</keyword>
<dbReference type="PANTHER" id="PTHR44942:SF4">
    <property type="entry name" value="METHYLTRANSFERASE TYPE 11 DOMAIN-CONTAINING PROTEIN"/>
    <property type="match status" value="1"/>
</dbReference>
<dbReference type="PROSITE" id="PS01131">
    <property type="entry name" value="RRNA_A_DIMETH"/>
    <property type="match status" value="1"/>
</dbReference>
<dbReference type="SUPFAM" id="SSF53335">
    <property type="entry name" value="S-adenosyl-L-methionine-dependent methyltransferases"/>
    <property type="match status" value="1"/>
</dbReference>
<feature type="domain" description="Methyltransferase type 11" evidence="4">
    <location>
        <begin position="57"/>
        <end position="146"/>
    </location>
</feature>
<sequence>MNRSSAFGDIDPEALSLRASSFGGQAAAYARERPGYPDAAVRWSLEPVSGPARPRVLDLGAGTGKLTESLLRLGADVVAVEPDPAMLAQLRSGLPSVRAVQGAAEEIPLPDASADAILVGQAMHWFDLDRALPEIRRVLTPGGVLAGLWNLDDDRVPWVRGLKEVARSTVSFRQWHPGAGPLEGRGFRVVERAEFAHGQRRTAESMAATIATHSHALTLPEAERTELLARVLGYLRSTPETADGEFELPIVTVAVRALTG</sequence>
<evidence type="ECO:0000313" key="5">
    <source>
        <dbReference type="EMBL" id="GIH92683.1"/>
    </source>
</evidence>
<comment type="caution">
    <text evidence="5">The sequence shown here is derived from an EMBL/GenBank/DDBJ whole genome shotgun (WGS) entry which is preliminary data.</text>
</comment>
<keyword evidence="2 5" id="KW-0489">Methyltransferase</keyword>
<dbReference type="InterPro" id="IPR020596">
    <property type="entry name" value="rRNA_Ade_Mease_Trfase_CS"/>
</dbReference>
<dbReference type="InterPro" id="IPR029063">
    <property type="entry name" value="SAM-dependent_MTases_sf"/>
</dbReference>
<accession>A0A8J3SN79</accession>
<evidence type="ECO:0000259" key="4">
    <source>
        <dbReference type="Pfam" id="PF08241"/>
    </source>
</evidence>
<name>A0A8J3SN79_9ACTN</name>
<evidence type="ECO:0000313" key="6">
    <source>
        <dbReference type="Proteomes" id="UP000619788"/>
    </source>
</evidence>
<evidence type="ECO:0000256" key="3">
    <source>
        <dbReference type="ARBA" id="ARBA00022679"/>
    </source>
</evidence>
<dbReference type="AlphaFoldDB" id="A0A8J3SN79"/>
<dbReference type="Gene3D" id="3.40.50.150">
    <property type="entry name" value="Vaccinia Virus protein VP39"/>
    <property type="match status" value="1"/>
</dbReference>
<keyword evidence="6" id="KW-1185">Reference proteome</keyword>
<dbReference type="InterPro" id="IPR013216">
    <property type="entry name" value="Methyltransf_11"/>
</dbReference>
<dbReference type="GO" id="GO:0000179">
    <property type="term" value="F:rRNA (adenine-N6,N6-)-dimethyltransferase activity"/>
    <property type="evidence" value="ECO:0007669"/>
    <property type="project" value="InterPro"/>
</dbReference>
<dbReference type="InterPro" id="IPR051052">
    <property type="entry name" value="Diverse_substrate_MTase"/>
</dbReference>
<organism evidence="5 6">
    <name type="scientific">Planobispora siamensis</name>
    <dbReference type="NCBI Taxonomy" id="936338"/>
    <lineage>
        <taxon>Bacteria</taxon>
        <taxon>Bacillati</taxon>
        <taxon>Actinomycetota</taxon>
        <taxon>Actinomycetes</taxon>
        <taxon>Streptosporangiales</taxon>
        <taxon>Streptosporangiaceae</taxon>
        <taxon>Planobispora</taxon>
    </lineage>
</organism>
<dbReference type="EMBL" id="BOOJ01000029">
    <property type="protein sequence ID" value="GIH92683.1"/>
    <property type="molecule type" value="Genomic_DNA"/>
</dbReference>
<dbReference type="CDD" id="cd02440">
    <property type="entry name" value="AdoMet_MTases"/>
    <property type="match status" value="1"/>
</dbReference>
<dbReference type="Pfam" id="PF08241">
    <property type="entry name" value="Methyltransf_11"/>
    <property type="match status" value="1"/>
</dbReference>
<reference evidence="5 6" key="1">
    <citation type="submission" date="2021-01" db="EMBL/GenBank/DDBJ databases">
        <title>Whole genome shotgun sequence of Planobispora siamensis NBRC 107568.</title>
        <authorList>
            <person name="Komaki H."/>
            <person name="Tamura T."/>
        </authorList>
    </citation>
    <scope>NUCLEOTIDE SEQUENCE [LARGE SCALE GENOMIC DNA]</scope>
    <source>
        <strain evidence="5 6">NBRC 107568</strain>
    </source>
</reference>
<gene>
    <name evidence="5" type="ORF">Psi01_33130</name>
</gene>
<dbReference type="PANTHER" id="PTHR44942">
    <property type="entry name" value="METHYLTRANSF_11 DOMAIN-CONTAINING PROTEIN"/>
    <property type="match status" value="1"/>
</dbReference>
<dbReference type="RefSeq" id="WP_204064893.1">
    <property type="nucleotide sequence ID" value="NZ_BOOJ01000029.1"/>
</dbReference>
<evidence type="ECO:0000256" key="1">
    <source>
        <dbReference type="ARBA" id="ARBA00008361"/>
    </source>
</evidence>
<proteinExistence type="inferred from homology"/>